<dbReference type="AlphaFoldDB" id="A0A8T1D2H6"/>
<name>A0A8T1D2H6_9STRA</name>
<protein>
    <submittedName>
        <fullName evidence="1">Uncharacterized protein</fullName>
    </submittedName>
</protein>
<dbReference type="EMBL" id="RCMI01000104">
    <property type="protein sequence ID" value="KAG2934517.1"/>
    <property type="molecule type" value="Genomic_DNA"/>
</dbReference>
<proteinExistence type="predicted"/>
<evidence type="ECO:0000313" key="1">
    <source>
        <dbReference type="EMBL" id="KAG2934517.1"/>
    </source>
</evidence>
<reference evidence="1" key="1">
    <citation type="submission" date="2018-10" db="EMBL/GenBank/DDBJ databases">
        <title>Effector identification in a new, highly contiguous assembly of the strawberry crown rot pathogen Phytophthora cactorum.</title>
        <authorList>
            <person name="Armitage A.D."/>
            <person name="Nellist C.F."/>
            <person name="Bates H."/>
            <person name="Vickerstaff R.J."/>
            <person name="Harrison R.J."/>
        </authorList>
    </citation>
    <scope>NUCLEOTIDE SEQUENCE</scope>
    <source>
        <strain evidence="1">4032</strain>
        <strain evidence="2">P415</strain>
    </source>
</reference>
<sequence>MAELLLHWLNHELEQSTHVTDVESDLPVATC</sequence>
<dbReference type="Proteomes" id="UP000697107">
    <property type="component" value="Unassembled WGS sequence"/>
</dbReference>
<dbReference type="Proteomes" id="UP000774804">
    <property type="component" value="Unassembled WGS sequence"/>
</dbReference>
<gene>
    <name evidence="1" type="ORF">PC115_g5171</name>
    <name evidence="2" type="ORF">PC118_g5266</name>
</gene>
<organism evidence="1 3">
    <name type="scientific">Phytophthora cactorum</name>
    <dbReference type="NCBI Taxonomy" id="29920"/>
    <lineage>
        <taxon>Eukaryota</taxon>
        <taxon>Sar</taxon>
        <taxon>Stramenopiles</taxon>
        <taxon>Oomycota</taxon>
        <taxon>Peronosporomycetes</taxon>
        <taxon>Peronosporales</taxon>
        <taxon>Peronosporaceae</taxon>
        <taxon>Phytophthora</taxon>
    </lineage>
</organism>
<evidence type="ECO:0000313" key="2">
    <source>
        <dbReference type="EMBL" id="KAG2991079.1"/>
    </source>
</evidence>
<comment type="caution">
    <text evidence="1">The sequence shown here is derived from an EMBL/GenBank/DDBJ whole genome shotgun (WGS) entry which is preliminary data.</text>
</comment>
<accession>A0A8T1D2H6</accession>
<evidence type="ECO:0000313" key="3">
    <source>
        <dbReference type="Proteomes" id="UP000774804"/>
    </source>
</evidence>
<dbReference type="EMBL" id="RCML01000107">
    <property type="protein sequence ID" value="KAG2991079.1"/>
    <property type="molecule type" value="Genomic_DNA"/>
</dbReference>